<dbReference type="Gene3D" id="2.130.10.10">
    <property type="entry name" value="YVTN repeat-like/Quinoprotein amine dehydrogenase"/>
    <property type="match status" value="2"/>
</dbReference>
<dbReference type="EMBL" id="CP076749">
    <property type="protein sequence ID" value="QWW21624.1"/>
    <property type="molecule type" value="Genomic_DNA"/>
</dbReference>
<dbReference type="InterPro" id="IPR015943">
    <property type="entry name" value="WD40/YVTN_repeat-like_dom_sf"/>
</dbReference>
<dbReference type="EMBL" id="PEKT02000007">
    <property type="protein sequence ID" value="PIS52068.1"/>
    <property type="molecule type" value="Genomic_DNA"/>
</dbReference>
<dbReference type="OMA" id="MKVIIVR"/>
<evidence type="ECO:0000313" key="2">
    <source>
        <dbReference type="EMBL" id="QWW21624.1"/>
    </source>
</evidence>
<dbReference type="AlphaFoldDB" id="A0A2H0ZN99"/>
<dbReference type="InterPro" id="IPR036322">
    <property type="entry name" value="WD40_repeat_dom_sf"/>
</dbReference>
<organism evidence="1">
    <name type="scientific">Candidozyma auris</name>
    <name type="common">Yeast</name>
    <name type="synonym">Candida auris</name>
    <dbReference type="NCBI Taxonomy" id="498019"/>
    <lineage>
        <taxon>Eukaryota</taxon>
        <taxon>Fungi</taxon>
        <taxon>Dikarya</taxon>
        <taxon>Ascomycota</taxon>
        <taxon>Saccharomycotina</taxon>
        <taxon>Pichiomycetes</taxon>
        <taxon>Metschnikowiaceae</taxon>
        <taxon>Candidozyma</taxon>
    </lineage>
</organism>
<reference evidence="1" key="1">
    <citation type="journal article" date="2017" name="Clin. Infect. Dis.">
        <title>Simultaneous emergence of multidrug-resistant Candida auris on 3 continents confirmed by whole-genome sequencing and epidemiological analyses.</title>
        <authorList>
            <person name="Lockhart S.R."/>
            <person name="Etienne K.A."/>
            <person name="Vallabhaneni S."/>
            <person name="Farooqi J."/>
            <person name="Chowdhary A."/>
            <person name="Govender N.P."/>
            <person name="Colombo A.L."/>
            <person name="Calvo B."/>
            <person name="Cuomo C.A."/>
            <person name="Desjardins C.A."/>
            <person name="Berkow E.L."/>
            <person name="Castanheira M."/>
            <person name="Magobo R.E."/>
            <person name="Jabeen K."/>
            <person name="Asghar R.J."/>
            <person name="Meis J.F."/>
            <person name="Jackson B."/>
            <person name="Chiller T."/>
            <person name="Litvintseva A.P."/>
        </authorList>
    </citation>
    <scope>NUCLEOTIDE SEQUENCE [LARGE SCALE GENOMIC DNA]</scope>
    <source>
        <strain evidence="1">B8441</strain>
    </source>
</reference>
<dbReference type="VEuPathDB" id="FungiDB:CJI96_0002213"/>
<reference evidence="1" key="2">
    <citation type="submission" date="2017-11" db="EMBL/GenBank/DDBJ databases">
        <title>Candida auris genome assembly and annotation.</title>
        <authorList>
            <person name="Munoz J.F."/>
            <person name="Gade L.G."/>
            <person name="Chow N.A."/>
            <person name="Litvintseva A.P."/>
            <person name="Loparev V.N."/>
            <person name="Cuomo C.A."/>
        </authorList>
    </citation>
    <scope>NUCLEOTIDE SEQUENCE</scope>
    <source>
        <strain evidence="1">B8441</strain>
    </source>
</reference>
<name>A0A2H0ZN99_CANAR</name>
<sequence length="416" mass="46479">MSVHSFVAHFLKKEGYVETLKAFENEHGRTISTDLPQGEDLGEIIADRLKYLTIDEKPQSSHEVLVDESLKSLKRDQFKEWSAPYPRNAVELSSIDELVVACALFERGGDEYAIFATAKSELVVVDLKSRKRVFRGSRIIGSVVIRKIQVVGPLLLLCGMNGKLYICTFGDGLSELQIIREKQLHDRLVSDLKVVRWKEKNYLVSLGWDFLVKVHEITDNSIQEVFSPYKLSTRGICMDACVYNDQLVILVGKSEITLMDVLTVKNNAVTLSYRIALNDAEFTAAGFSPHAIQIYSGGKVPLVAVGTSHEPFMRLVVVSLKGFGDEGESIRRNQIVTNINSLSPQDKYSSALLSWRPDGSGVWVYGEDGVIRGIDLLKEDVVVTLNKSQDRIKSFAVSGDSLLVCGTDKRVFLWTR</sequence>
<dbReference type="VEuPathDB" id="FungiDB:CJI97_003754"/>
<evidence type="ECO:0000313" key="1">
    <source>
        <dbReference type="EMBL" id="PIS52068.1"/>
    </source>
</evidence>
<evidence type="ECO:0008006" key="3">
    <source>
        <dbReference type="Google" id="ProtNLM"/>
    </source>
</evidence>
<gene>
    <name evidence="1" type="ORF">B9J08_003679</name>
    <name evidence="2" type="ORF">CA7LBN_000370</name>
</gene>
<dbReference type="SUPFAM" id="SSF50978">
    <property type="entry name" value="WD40 repeat-like"/>
    <property type="match status" value="1"/>
</dbReference>
<dbReference type="VEuPathDB" id="FungiDB:B9J08_003679"/>
<dbReference type="InterPro" id="IPR006594">
    <property type="entry name" value="LisH"/>
</dbReference>
<protein>
    <recommendedName>
        <fullName evidence="3">LisH domain-containing protein</fullName>
    </recommendedName>
</protein>
<accession>A0A2H0ZN99</accession>
<dbReference type="VEuPathDB" id="FungiDB:CJJ09_000425"/>
<reference evidence="2" key="3">
    <citation type="submission" date="2021-06" db="EMBL/GenBank/DDBJ databases">
        <title>Candida auris outbreak in lebanese hospital.</title>
        <authorList>
            <person name="Finianos M."/>
        </authorList>
    </citation>
    <scope>NUCLEOTIDE SEQUENCE</scope>
    <source>
        <strain evidence="2">CA7LBN</strain>
    </source>
</reference>
<dbReference type="STRING" id="498019.A0A2H0ZN99"/>
<dbReference type="PROSITE" id="PS50896">
    <property type="entry name" value="LISH"/>
    <property type="match status" value="1"/>
</dbReference>
<dbReference type="VEuPathDB" id="FungiDB:CJJ07_004870"/>
<proteinExistence type="predicted"/>
<dbReference type="Proteomes" id="UP000825438">
    <property type="component" value="Chromosome I"/>
</dbReference>